<evidence type="ECO:0000313" key="3">
    <source>
        <dbReference type="EMBL" id="WUR04540.1"/>
    </source>
</evidence>
<dbReference type="PANTHER" id="PTHR11067">
    <property type="entry name" value="INOSINE TRIPHOSPHATE PYROPHOSPHATASE/HAM1 PROTEIN"/>
    <property type="match status" value="1"/>
</dbReference>
<proteinExistence type="inferred from homology"/>
<dbReference type="GeneID" id="90542374"/>
<dbReference type="EMBL" id="CP142734">
    <property type="protein sequence ID" value="WUR04540.1"/>
    <property type="molecule type" value="Genomic_DNA"/>
</dbReference>
<evidence type="ECO:0000256" key="2">
    <source>
        <dbReference type="ARBA" id="ARBA00022801"/>
    </source>
</evidence>
<reference evidence="3" key="1">
    <citation type="journal article" date="2024" name="BMC Genomics">
        <title>Functional annotation of a divergent genome using sequence and structure-based similarity.</title>
        <authorList>
            <person name="Svedberg D."/>
            <person name="Winiger R.R."/>
            <person name="Berg A."/>
            <person name="Sharma H."/>
            <person name="Tellgren-Roth C."/>
            <person name="Debrunner-Vossbrinck B.A."/>
            <person name="Vossbrinck C.R."/>
            <person name="Barandun J."/>
        </authorList>
    </citation>
    <scope>NUCLEOTIDE SEQUENCE</scope>
    <source>
        <strain evidence="3">Illinois isolate</strain>
    </source>
</reference>
<dbReference type="GO" id="GO:0009143">
    <property type="term" value="P:nucleoside triphosphate catabolic process"/>
    <property type="evidence" value="ECO:0007669"/>
    <property type="project" value="InterPro"/>
</dbReference>
<protein>
    <submittedName>
        <fullName evidence="3">Inosine triphosphate pyrophosphatase</fullName>
    </submittedName>
</protein>
<dbReference type="PANTHER" id="PTHR11067:SF9">
    <property type="entry name" value="INOSINE TRIPHOSPHATE PYROPHOSPHATASE"/>
    <property type="match status" value="1"/>
</dbReference>
<keyword evidence="4" id="KW-1185">Reference proteome</keyword>
<keyword evidence="2" id="KW-0378">Hydrolase</keyword>
<comment type="similarity">
    <text evidence="1">Belongs to the HAM1 NTPase family.</text>
</comment>
<evidence type="ECO:0000256" key="1">
    <source>
        <dbReference type="ARBA" id="ARBA00008023"/>
    </source>
</evidence>
<dbReference type="Pfam" id="PF01725">
    <property type="entry name" value="Ham1p_like"/>
    <property type="match status" value="1"/>
</dbReference>
<dbReference type="SUPFAM" id="SSF52972">
    <property type="entry name" value="ITPase-like"/>
    <property type="match status" value="1"/>
</dbReference>
<evidence type="ECO:0000313" key="4">
    <source>
        <dbReference type="Proteomes" id="UP001334084"/>
    </source>
</evidence>
<dbReference type="InterPro" id="IPR029001">
    <property type="entry name" value="ITPase-like_fam"/>
</dbReference>
<dbReference type="Proteomes" id="UP001334084">
    <property type="component" value="Chromosome 9"/>
</dbReference>
<dbReference type="Gene3D" id="3.90.950.10">
    <property type="match status" value="1"/>
</dbReference>
<dbReference type="CDD" id="cd00515">
    <property type="entry name" value="HAM1"/>
    <property type="match status" value="1"/>
</dbReference>
<organism evidence="3 4">
    <name type="scientific">Vairimorpha necatrix</name>
    <dbReference type="NCBI Taxonomy" id="6039"/>
    <lineage>
        <taxon>Eukaryota</taxon>
        <taxon>Fungi</taxon>
        <taxon>Fungi incertae sedis</taxon>
        <taxon>Microsporidia</taxon>
        <taxon>Nosematidae</taxon>
        <taxon>Vairimorpha</taxon>
    </lineage>
</organism>
<accession>A0AAX4JEW1</accession>
<dbReference type="RefSeq" id="XP_065330685.1">
    <property type="nucleotide sequence ID" value="XM_065474613.1"/>
</dbReference>
<gene>
    <name evidence="3" type="ORF">VNE69_09095</name>
</gene>
<name>A0AAX4JEW1_9MICR</name>
<dbReference type="InterPro" id="IPR002637">
    <property type="entry name" value="RdgB/HAM1"/>
</dbReference>
<dbReference type="AlphaFoldDB" id="A0AAX4JEW1"/>
<dbReference type="GO" id="GO:0005737">
    <property type="term" value="C:cytoplasm"/>
    <property type="evidence" value="ECO:0007669"/>
    <property type="project" value="TreeGrafter"/>
</dbReference>
<dbReference type="GO" id="GO:0047429">
    <property type="term" value="F:nucleoside triphosphate diphosphatase activity"/>
    <property type="evidence" value="ECO:0007669"/>
    <property type="project" value="InterPro"/>
</dbReference>
<sequence length="182" mass="20516">MIIYFVTSSNRKFVEVSDQFDLHFEQLNMEITEIQGTKEEIAIHKLKNVCQLHPEKWIMIDDTSIDIDALNGFPGPYAKDFLNMGLDCIENLVSKVGRESVLSCILGLGNYNQGIFEIFSGSIKGKLIEGENNGKVGFDRIFLPNGSDIAYGDLKPEVKSKISHRGIAMRKIQEFIKEKQLG</sequence>
<dbReference type="KEGG" id="vnx:VNE69_09095"/>